<keyword evidence="3" id="KW-1185">Reference proteome</keyword>
<evidence type="ECO:0000313" key="1">
    <source>
        <dbReference type="EMBL" id="ESN95776.1"/>
    </source>
</evidence>
<evidence type="ECO:0000313" key="3">
    <source>
        <dbReference type="Proteomes" id="UP000015101"/>
    </source>
</evidence>
<evidence type="ECO:0000313" key="2">
    <source>
        <dbReference type="EnsemblMetazoa" id="HelroP178957"/>
    </source>
</evidence>
<dbReference type="EnsemblMetazoa" id="HelroT178957">
    <property type="protein sequence ID" value="HelroP178957"/>
    <property type="gene ID" value="HelroG178957"/>
</dbReference>
<dbReference type="EMBL" id="KB097502">
    <property type="protein sequence ID" value="ESN95776.1"/>
    <property type="molecule type" value="Genomic_DNA"/>
</dbReference>
<dbReference type="KEGG" id="hro:HELRODRAFT_178957"/>
<dbReference type="HOGENOM" id="CLU_1888011_0_0_1"/>
<dbReference type="CTD" id="20207036"/>
<reference evidence="1 3" key="2">
    <citation type="journal article" date="2013" name="Nature">
        <title>Insights into bilaterian evolution from three spiralian genomes.</title>
        <authorList>
            <person name="Simakov O."/>
            <person name="Marletaz F."/>
            <person name="Cho S.J."/>
            <person name="Edsinger-Gonzales E."/>
            <person name="Havlak P."/>
            <person name="Hellsten U."/>
            <person name="Kuo D.H."/>
            <person name="Larsson T."/>
            <person name="Lv J."/>
            <person name="Arendt D."/>
            <person name="Savage R."/>
            <person name="Osoegawa K."/>
            <person name="de Jong P."/>
            <person name="Grimwood J."/>
            <person name="Chapman J.A."/>
            <person name="Shapiro H."/>
            <person name="Aerts A."/>
            <person name="Otillar R.P."/>
            <person name="Terry A.Y."/>
            <person name="Boore J.L."/>
            <person name="Grigoriev I.V."/>
            <person name="Lindberg D.R."/>
            <person name="Seaver E.C."/>
            <person name="Weisblat D.A."/>
            <person name="Putnam N.H."/>
            <person name="Rokhsar D.S."/>
        </authorList>
    </citation>
    <scope>NUCLEOTIDE SEQUENCE</scope>
</reference>
<gene>
    <name evidence="2" type="primary">20207036</name>
    <name evidence="1" type="ORF">HELRODRAFT_178957</name>
</gene>
<dbReference type="RefSeq" id="XP_009026078.1">
    <property type="nucleotide sequence ID" value="XM_009027830.1"/>
</dbReference>
<dbReference type="InParanoid" id="T1FDY7"/>
<dbReference type="Proteomes" id="UP000015101">
    <property type="component" value="Unassembled WGS sequence"/>
</dbReference>
<protein>
    <submittedName>
        <fullName evidence="1 2">Uncharacterized protein</fullName>
    </submittedName>
</protein>
<reference evidence="2" key="3">
    <citation type="submission" date="2015-06" db="UniProtKB">
        <authorList>
            <consortium name="EnsemblMetazoa"/>
        </authorList>
    </citation>
    <scope>IDENTIFICATION</scope>
</reference>
<reference evidence="3" key="1">
    <citation type="submission" date="2012-12" db="EMBL/GenBank/DDBJ databases">
        <authorList>
            <person name="Hellsten U."/>
            <person name="Grimwood J."/>
            <person name="Chapman J.A."/>
            <person name="Shapiro H."/>
            <person name="Aerts A."/>
            <person name="Otillar R.P."/>
            <person name="Terry A.Y."/>
            <person name="Boore J.L."/>
            <person name="Simakov O."/>
            <person name="Marletaz F."/>
            <person name="Cho S.-J."/>
            <person name="Edsinger-Gonzales E."/>
            <person name="Havlak P."/>
            <person name="Kuo D.-H."/>
            <person name="Larsson T."/>
            <person name="Lv J."/>
            <person name="Arendt D."/>
            <person name="Savage R."/>
            <person name="Osoegawa K."/>
            <person name="de Jong P."/>
            <person name="Lindberg D.R."/>
            <person name="Seaver E.C."/>
            <person name="Weisblat D.A."/>
            <person name="Putnam N.H."/>
            <person name="Grigoriev I.V."/>
            <person name="Rokhsar D.S."/>
        </authorList>
    </citation>
    <scope>NUCLEOTIDE SEQUENCE</scope>
</reference>
<accession>T1FDY7</accession>
<proteinExistence type="predicted"/>
<organism evidence="2 3">
    <name type="scientific">Helobdella robusta</name>
    <name type="common">Californian leech</name>
    <dbReference type="NCBI Taxonomy" id="6412"/>
    <lineage>
        <taxon>Eukaryota</taxon>
        <taxon>Metazoa</taxon>
        <taxon>Spiralia</taxon>
        <taxon>Lophotrochozoa</taxon>
        <taxon>Annelida</taxon>
        <taxon>Clitellata</taxon>
        <taxon>Hirudinea</taxon>
        <taxon>Rhynchobdellida</taxon>
        <taxon>Glossiphoniidae</taxon>
        <taxon>Helobdella</taxon>
    </lineage>
</organism>
<dbReference type="EMBL" id="AMQM01006658">
    <property type="status" value="NOT_ANNOTATED_CDS"/>
    <property type="molecule type" value="Genomic_DNA"/>
</dbReference>
<dbReference type="AlphaFoldDB" id="T1FDY7"/>
<sequence length="135" mass="15298">MIRGKAKEKSRARRRKEKFCHCGVDADVQLDETVCLNFYRVFSALLNKPSYLGCFSSDAIEPRALSRLEADVTNSPFRSCFLYCNAYQLYGRMTCNQHLTAYRSFPAFALMTFEPGPRVVATCNMALEPSCIVCP</sequence>
<dbReference type="GeneID" id="20207036"/>
<name>T1FDY7_HELRO</name>